<dbReference type="Proteomes" id="UP000434957">
    <property type="component" value="Unassembled WGS sequence"/>
</dbReference>
<sequence>MQGGVTPTPYGTTLLLLVLARHARSVAVLHAVMALACGAGLQSVVLGVSDTTCASRALLAPSQPLDRTVRIADNWQPTSTCS</sequence>
<keyword evidence="5" id="KW-1185">Reference proteome</keyword>
<accession>A0A6A4ESS7</accession>
<organism evidence="3 5">
    <name type="scientific">Phytophthora rubi</name>
    <dbReference type="NCBI Taxonomy" id="129364"/>
    <lineage>
        <taxon>Eukaryota</taxon>
        <taxon>Sar</taxon>
        <taxon>Stramenopiles</taxon>
        <taxon>Oomycota</taxon>
        <taxon>Peronosporomycetes</taxon>
        <taxon>Peronosporales</taxon>
        <taxon>Peronosporaceae</taxon>
        <taxon>Phytophthora</taxon>
    </lineage>
</organism>
<proteinExistence type="predicted"/>
<name>A0A6A4ESS7_9STRA</name>
<reference evidence="3 5" key="1">
    <citation type="submission" date="2018-08" db="EMBL/GenBank/DDBJ databases">
        <title>Genomic investigation of the strawberry pathogen Phytophthora fragariae indicates pathogenicity is determined by transcriptional variation in three key races.</title>
        <authorList>
            <person name="Adams T.M."/>
            <person name="Armitage A.D."/>
            <person name="Sobczyk M.K."/>
            <person name="Bates H.J."/>
            <person name="Dunwell J.M."/>
            <person name="Nellist C.F."/>
            <person name="Harrison R.J."/>
        </authorList>
    </citation>
    <scope>NUCLEOTIDE SEQUENCE [LARGE SCALE GENOMIC DNA]</scope>
    <source>
        <strain evidence="2 4">SCRP249</strain>
        <strain evidence="1 6">SCRP324</strain>
        <strain evidence="3 5">SCRP333</strain>
    </source>
</reference>
<evidence type="ECO:0000313" key="4">
    <source>
        <dbReference type="Proteomes" id="UP000429607"/>
    </source>
</evidence>
<comment type="caution">
    <text evidence="3">The sequence shown here is derived from an EMBL/GenBank/DDBJ whole genome shotgun (WGS) entry which is preliminary data.</text>
</comment>
<evidence type="ECO:0000313" key="6">
    <source>
        <dbReference type="Proteomes" id="UP000435112"/>
    </source>
</evidence>
<dbReference type="EMBL" id="QXFV01000136">
    <property type="protein sequence ID" value="KAE9049104.1"/>
    <property type="molecule type" value="Genomic_DNA"/>
</dbReference>
<dbReference type="EMBL" id="QXFT01001029">
    <property type="protein sequence ID" value="KAE9331230.1"/>
    <property type="molecule type" value="Genomic_DNA"/>
</dbReference>
<evidence type="ECO:0000313" key="5">
    <source>
        <dbReference type="Proteomes" id="UP000434957"/>
    </source>
</evidence>
<evidence type="ECO:0000313" key="3">
    <source>
        <dbReference type="EMBL" id="KAE9331230.1"/>
    </source>
</evidence>
<dbReference type="AlphaFoldDB" id="A0A6A4ESS7"/>
<dbReference type="EMBL" id="QXFU01000213">
    <property type="protein sequence ID" value="KAE9040122.1"/>
    <property type="molecule type" value="Genomic_DNA"/>
</dbReference>
<evidence type="ECO:0000313" key="2">
    <source>
        <dbReference type="EMBL" id="KAE9049104.1"/>
    </source>
</evidence>
<dbReference type="OrthoDB" id="10313874at2759"/>
<evidence type="ECO:0000313" key="1">
    <source>
        <dbReference type="EMBL" id="KAE9040122.1"/>
    </source>
</evidence>
<gene>
    <name evidence="2" type="ORF">PR001_g3575</name>
    <name evidence="1" type="ORF">PR002_g5123</name>
    <name evidence="3" type="ORF">PR003_g15109</name>
</gene>
<protein>
    <submittedName>
        <fullName evidence="3">Uncharacterized protein</fullName>
    </submittedName>
</protein>
<dbReference type="Proteomes" id="UP000429607">
    <property type="component" value="Unassembled WGS sequence"/>
</dbReference>
<dbReference type="Proteomes" id="UP000435112">
    <property type="component" value="Unassembled WGS sequence"/>
</dbReference>